<dbReference type="CDD" id="cd04301">
    <property type="entry name" value="NAT_SF"/>
    <property type="match status" value="1"/>
</dbReference>
<evidence type="ECO:0000259" key="1">
    <source>
        <dbReference type="PROSITE" id="PS51186"/>
    </source>
</evidence>
<evidence type="ECO:0000313" key="3">
    <source>
        <dbReference type="Proteomes" id="UP000218427"/>
    </source>
</evidence>
<dbReference type="InterPro" id="IPR000182">
    <property type="entry name" value="GNAT_dom"/>
</dbReference>
<dbReference type="SUPFAM" id="SSF55729">
    <property type="entry name" value="Acyl-CoA N-acyltransferases (Nat)"/>
    <property type="match status" value="1"/>
</dbReference>
<protein>
    <submittedName>
        <fullName evidence="2">N-acetyltransferase</fullName>
    </submittedName>
</protein>
<dbReference type="EMBL" id="LRFG02000002">
    <property type="protein sequence ID" value="PCO05742.1"/>
    <property type="molecule type" value="Genomic_DNA"/>
</dbReference>
<dbReference type="Proteomes" id="UP000218427">
    <property type="component" value="Unassembled WGS sequence"/>
</dbReference>
<accession>A0ABX4I013</accession>
<dbReference type="Gene3D" id="3.40.630.30">
    <property type="match status" value="1"/>
</dbReference>
<proteinExistence type="predicted"/>
<dbReference type="RefSeq" id="WP_082679455.1">
    <property type="nucleotide sequence ID" value="NZ_LRFG02000002.1"/>
</dbReference>
<evidence type="ECO:0000313" key="2">
    <source>
        <dbReference type="EMBL" id="PCO05742.1"/>
    </source>
</evidence>
<sequence length="92" mass="10377">MLVARIGGEVAGFVSVWAQSNFLHHLFVSPKHQRKGIGKALISAIVCEFGLPMSLKCIKENTQACRFYEKLGWQPREESIGPEGPYILYELR</sequence>
<feature type="domain" description="N-acetyltransferase" evidence="1">
    <location>
        <begin position="1"/>
        <end position="92"/>
    </location>
</feature>
<dbReference type="Pfam" id="PF13508">
    <property type="entry name" value="Acetyltransf_7"/>
    <property type="match status" value="1"/>
</dbReference>
<organism evidence="2 3">
    <name type="scientific">Microbulbifer flavimaris</name>
    <dbReference type="NCBI Taxonomy" id="1781068"/>
    <lineage>
        <taxon>Bacteria</taxon>
        <taxon>Pseudomonadati</taxon>
        <taxon>Pseudomonadota</taxon>
        <taxon>Gammaproteobacteria</taxon>
        <taxon>Cellvibrionales</taxon>
        <taxon>Microbulbiferaceae</taxon>
        <taxon>Microbulbifer</taxon>
    </lineage>
</organism>
<dbReference type="PROSITE" id="PS51186">
    <property type="entry name" value="GNAT"/>
    <property type="match status" value="1"/>
</dbReference>
<dbReference type="InterPro" id="IPR016181">
    <property type="entry name" value="Acyl_CoA_acyltransferase"/>
</dbReference>
<comment type="caution">
    <text evidence="2">The sequence shown here is derived from an EMBL/GenBank/DDBJ whole genome shotgun (WGS) entry which is preliminary data.</text>
</comment>
<gene>
    <name evidence="2" type="ORF">AWR36_006945</name>
</gene>
<name>A0ABX4I013_9GAMM</name>
<keyword evidence="3" id="KW-1185">Reference proteome</keyword>
<reference evidence="2" key="1">
    <citation type="submission" date="2017-08" db="EMBL/GenBank/DDBJ databases">
        <title>Microbulbifer marisrubri sp. nov., a halophilic alphaproteobacterium isolated from marine sediment of the Yellow Sea, China.</title>
        <authorList>
            <person name="Zhang G."/>
            <person name="Xiong Q."/>
        </authorList>
    </citation>
    <scope>NUCLEOTIDE SEQUENCE [LARGE SCALE GENOMIC DNA]</scope>
    <source>
        <strain evidence="2">WRN-8</strain>
    </source>
</reference>